<evidence type="ECO:0000313" key="4">
    <source>
        <dbReference type="EMBL" id="KAL3067669.1"/>
    </source>
</evidence>
<proteinExistence type="predicted"/>
<dbReference type="Pfam" id="PF09036">
    <property type="entry name" value="Bcr-Abl_Oligo"/>
    <property type="match status" value="1"/>
</dbReference>
<name>A0ABD2HMC7_PAGBO</name>
<accession>A0ABD2HMC7</accession>
<feature type="non-terminal residue" evidence="4">
    <location>
        <position position="196"/>
    </location>
</feature>
<feature type="region of interest" description="Disordered" evidence="2">
    <location>
        <begin position="73"/>
        <end position="126"/>
    </location>
</feature>
<dbReference type="InterPro" id="IPR037769">
    <property type="entry name" value="Abr/Bcr"/>
</dbReference>
<dbReference type="PANTHER" id="PTHR23182:SF3">
    <property type="entry name" value="BREAKPOINT CLUSTER REGION PROTEIN"/>
    <property type="match status" value="1"/>
</dbReference>
<gene>
    <name evidence="4" type="ORF">OYC64_022167</name>
</gene>
<evidence type="ECO:0000256" key="1">
    <source>
        <dbReference type="SAM" id="Coils"/>
    </source>
</evidence>
<keyword evidence="5" id="KW-1185">Reference proteome</keyword>
<reference evidence="4 5" key="2">
    <citation type="journal article" date="2024" name="G3 (Bethesda)">
        <title>The genome of the cryopelagic Antarctic bald notothen, Trematomus borchgrevinki.</title>
        <authorList>
            <person name="Rayamajhi N."/>
            <person name="Rivera-Colon A.G."/>
            <person name="Minhas B.F."/>
            <person name="Cheng C.C."/>
            <person name="Catchen J.M."/>
        </authorList>
    </citation>
    <scope>NUCLEOTIDE SEQUENCE [LARGE SCALE GENOMIC DNA]</scope>
    <source>
        <strain evidence="4">AGRC-2024</strain>
    </source>
</reference>
<keyword evidence="1" id="KW-0175">Coiled coil</keyword>
<dbReference type="PANTHER" id="PTHR23182">
    <property type="entry name" value="BREAKPOINT CLUSTER REGION PROTEIN BCR"/>
    <property type="match status" value="1"/>
</dbReference>
<dbReference type="EMBL" id="JBIYXZ010000770">
    <property type="protein sequence ID" value="KAL3067669.1"/>
    <property type="molecule type" value="Genomic_DNA"/>
</dbReference>
<feature type="domain" description="Bcr-Abl oncoprotein oligomerisation" evidence="3">
    <location>
        <begin position="3"/>
        <end position="75"/>
    </location>
</feature>
<feature type="compositionally biased region" description="Basic and acidic residues" evidence="2">
    <location>
        <begin position="86"/>
        <end position="103"/>
    </location>
</feature>
<feature type="coiled-coil region" evidence="1">
    <location>
        <begin position="28"/>
        <end position="55"/>
    </location>
</feature>
<evidence type="ECO:0000256" key="2">
    <source>
        <dbReference type="SAM" id="MobiDB-lite"/>
    </source>
</evidence>
<protein>
    <recommendedName>
        <fullName evidence="3">Bcr-Abl oncoprotein oligomerisation domain-containing protein</fullName>
    </recommendedName>
</protein>
<reference evidence="4 5" key="1">
    <citation type="journal article" date="2022" name="G3 (Bethesda)">
        <title>Evaluating Illumina-, Nanopore-, and PacBio-based genome assembly strategies with the bald notothen, Trematomus borchgrevinki.</title>
        <authorList>
            <person name="Rayamajhi N."/>
            <person name="Cheng C.C."/>
            <person name="Catchen J.M."/>
        </authorList>
    </citation>
    <scope>NUCLEOTIDE SEQUENCE [LARGE SCALE GENOMIC DNA]</scope>
    <source>
        <strain evidence="4">AGRC-2024</strain>
    </source>
</reference>
<dbReference type="InterPro" id="IPR015123">
    <property type="entry name" value="Bcr-Abl_oncoprot_oligo"/>
</dbReference>
<dbReference type="SUPFAM" id="SSF69036">
    <property type="entry name" value="Bcr-Abl oncoprotein oligomerization domain"/>
    <property type="match status" value="1"/>
</dbReference>
<evidence type="ECO:0000259" key="3">
    <source>
        <dbReference type="Pfam" id="PF09036"/>
    </source>
</evidence>
<dbReference type="Gene3D" id="4.10.280.30">
    <property type="entry name" value="Bcr-Abl oncoprotein oligomerisation domain"/>
    <property type="match status" value="1"/>
</dbReference>
<dbReference type="InterPro" id="IPR036481">
    <property type="entry name" value="Bcr-Abl_oncoprot_oligo_sf"/>
</dbReference>
<dbReference type="AlphaFoldDB" id="A0ABD2HMC7"/>
<organism evidence="4 5">
    <name type="scientific">Pagothenia borchgrevinki</name>
    <name type="common">Bald rockcod</name>
    <name type="synonym">Trematomus borchgrevinki</name>
    <dbReference type="NCBI Taxonomy" id="8213"/>
    <lineage>
        <taxon>Eukaryota</taxon>
        <taxon>Metazoa</taxon>
        <taxon>Chordata</taxon>
        <taxon>Craniata</taxon>
        <taxon>Vertebrata</taxon>
        <taxon>Euteleostomi</taxon>
        <taxon>Actinopterygii</taxon>
        <taxon>Neopterygii</taxon>
        <taxon>Teleostei</taxon>
        <taxon>Neoteleostei</taxon>
        <taxon>Acanthomorphata</taxon>
        <taxon>Eupercaria</taxon>
        <taxon>Perciformes</taxon>
        <taxon>Notothenioidei</taxon>
        <taxon>Nototheniidae</taxon>
        <taxon>Pagothenia</taxon>
    </lineage>
</organism>
<dbReference type="Proteomes" id="UP001619887">
    <property type="component" value="Unassembled WGS sequence"/>
</dbReference>
<comment type="caution">
    <text evidence="4">The sequence shown here is derived from an EMBL/GenBank/DDBJ whole genome shotgun (WGS) entry which is preliminary data.</text>
</comment>
<evidence type="ECO:0000313" key="5">
    <source>
        <dbReference type="Proteomes" id="UP001619887"/>
    </source>
</evidence>
<sequence length="196" mass="22420">MVEPVGFEAAWKAQFPESDPPSMDLESLGNIEQELDKCKTSIRQLEKEVNKERFRMIYLQTLLAKERKSYDGQRWGFKNSPQINDGDQHTDTDEVSSKAHLEVDAASPSKQKDVDPEVPEYPPSTGSVAALRSNFERIRRANSHSAGDGRGLSVMEKPFYVNMEYHHERGLVKVNDREVSDKISTLAQISYYYIEY</sequence>